<name>A0A9P9JP52_9HYPO</name>
<keyword evidence="2" id="KW-1185">Reference proteome</keyword>
<organism evidence="1 2">
    <name type="scientific">Dactylonectria macrodidyma</name>
    <dbReference type="NCBI Taxonomy" id="307937"/>
    <lineage>
        <taxon>Eukaryota</taxon>
        <taxon>Fungi</taxon>
        <taxon>Dikarya</taxon>
        <taxon>Ascomycota</taxon>
        <taxon>Pezizomycotina</taxon>
        <taxon>Sordariomycetes</taxon>
        <taxon>Hypocreomycetidae</taxon>
        <taxon>Hypocreales</taxon>
        <taxon>Nectriaceae</taxon>
        <taxon>Dactylonectria</taxon>
    </lineage>
</organism>
<comment type="caution">
    <text evidence="1">The sequence shown here is derived from an EMBL/GenBank/DDBJ whole genome shotgun (WGS) entry which is preliminary data.</text>
</comment>
<accession>A0A9P9JP52</accession>
<sequence>MVFVVFSLRHFLISATAPLSMCICLRHVVDAPCWTRSILGWGGIVVSLVSLQCPRHVLHRDLPERQLRPFRH</sequence>
<proteinExistence type="predicted"/>
<evidence type="ECO:0000313" key="2">
    <source>
        <dbReference type="Proteomes" id="UP000738349"/>
    </source>
</evidence>
<dbReference type="Proteomes" id="UP000738349">
    <property type="component" value="Unassembled WGS sequence"/>
</dbReference>
<evidence type="ECO:0000313" key="1">
    <source>
        <dbReference type="EMBL" id="KAH7170420.1"/>
    </source>
</evidence>
<reference evidence="1" key="1">
    <citation type="journal article" date="2021" name="Nat. Commun.">
        <title>Genetic determinants of endophytism in the Arabidopsis root mycobiome.</title>
        <authorList>
            <person name="Mesny F."/>
            <person name="Miyauchi S."/>
            <person name="Thiergart T."/>
            <person name="Pickel B."/>
            <person name="Atanasova L."/>
            <person name="Karlsson M."/>
            <person name="Huettel B."/>
            <person name="Barry K.W."/>
            <person name="Haridas S."/>
            <person name="Chen C."/>
            <person name="Bauer D."/>
            <person name="Andreopoulos W."/>
            <person name="Pangilinan J."/>
            <person name="LaButti K."/>
            <person name="Riley R."/>
            <person name="Lipzen A."/>
            <person name="Clum A."/>
            <person name="Drula E."/>
            <person name="Henrissat B."/>
            <person name="Kohler A."/>
            <person name="Grigoriev I.V."/>
            <person name="Martin F.M."/>
            <person name="Hacquard S."/>
        </authorList>
    </citation>
    <scope>NUCLEOTIDE SEQUENCE</scope>
    <source>
        <strain evidence="1">MPI-CAGE-AT-0147</strain>
    </source>
</reference>
<dbReference type="AlphaFoldDB" id="A0A9P9JP52"/>
<gene>
    <name evidence="1" type="ORF">EDB81DRAFT_775386</name>
</gene>
<dbReference type="EMBL" id="JAGMUV010000002">
    <property type="protein sequence ID" value="KAH7170420.1"/>
    <property type="molecule type" value="Genomic_DNA"/>
</dbReference>
<protein>
    <submittedName>
        <fullName evidence="1">Uncharacterized protein</fullName>
    </submittedName>
</protein>